<comment type="function">
    <text evidence="8">CRISPR (clustered regularly interspaced short palindromic repeat), is an adaptive immune system that provides protection against mobile genetic elements (viruses, transposable elements and conjugative plasmids). CRISPR clusters contain spacers, sequences complementary to antecedent mobile elements, and target invading nucleic acids. CRISPR clusters are transcribed and processed into CRISPR RNA (crRNA). Acts as a dsDNA endonuclease. Involved in the integration of spacer DNA into the CRISPR cassette.</text>
</comment>
<dbReference type="EC" id="3.1.-.-" evidence="8"/>
<dbReference type="Pfam" id="PF01867">
    <property type="entry name" value="Cas_Cas1"/>
    <property type="match status" value="2"/>
</dbReference>
<dbReference type="InterPro" id="IPR033641">
    <property type="entry name" value="Cas1_I-E"/>
</dbReference>
<evidence type="ECO:0000256" key="4">
    <source>
        <dbReference type="ARBA" id="ARBA00022801"/>
    </source>
</evidence>
<dbReference type="NCBIfam" id="TIGR00287">
    <property type="entry name" value="cas1"/>
    <property type="match status" value="1"/>
</dbReference>
<dbReference type="PANTHER" id="PTHR34353">
    <property type="entry name" value="CRISPR-ASSOCIATED ENDONUCLEASE CAS1 1"/>
    <property type="match status" value="1"/>
</dbReference>
<dbReference type="Proteomes" id="UP000199671">
    <property type="component" value="Unassembled WGS sequence"/>
</dbReference>
<comment type="similarity">
    <text evidence="8">Belongs to the CRISPR-associated endonuclease Cas1 family.</text>
</comment>
<dbReference type="GO" id="GO:0043571">
    <property type="term" value="P:maintenance of CRISPR repeat elements"/>
    <property type="evidence" value="ECO:0007669"/>
    <property type="project" value="UniProtKB-UniRule"/>
</dbReference>
<dbReference type="Gene3D" id="3.100.10.20">
    <property type="entry name" value="CRISPR-associated endonuclease Cas1, N-terminal domain"/>
    <property type="match status" value="1"/>
</dbReference>
<keyword evidence="3 8" id="KW-0255">Endonuclease</keyword>
<evidence type="ECO:0000256" key="5">
    <source>
        <dbReference type="ARBA" id="ARBA00022842"/>
    </source>
</evidence>
<dbReference type="GO" id="GO:0003677">
    <property type="term" value="F:DNA binding"/>
    <property type="evidence" value="ECO:0007669"/>
    <property type="project" value="UniProtKB-KW"/>
</dbReference>
<evidence type="ECO:0000256" key="8">
    <source>
        <dbReference type="HAMAP-Rule" id="MF_01470"/>
    </source>
</evidence>
<feature type="binding site" evidence="8">
    <location>
        <position position="144"/>
    </location>
    <ligand>
        <name>Mn(2+)</name>
        <dbReference type="ChEBI" id="CHEBI:29035"/>
    </ligand>
</feature>
<protein>
    <recommendedName>
        <fullName evidence="8">CRISPR-associated endonuclease Cas1</fullName>
        <ecNumber evidence="8">3.1.-.-</ecNumber>
    </recommendedName>
</protein>
<dbReference type="GO" id="GO:0004520">
    <property type="term" value="F:DNA endonuclease activity"/>
    <property type="evidence" value="ECO:0007669"/>
    <property type="project" value="InterPro"/>
</dbReference>
<dbReference type="GO" id="GO:0016787">
    <property type="term" value="F:hydrolase activity"/>
    <property type="evidence" value="ECO:0007669"/>
    <property type="project" value="UniProtKB-KW"/>
</dbReference>
<keyword evidence="6 8" id="KW-0051">Antiviral defense</keyword>
<comment type="subunit">
    <text evidence="8">Homodimer, forms a heterotetramer with a Cas2 homodimer.</text>
</comment>
<evidence type="ECO:0000313" key="10">
    <source>
        <dbReference type="Proteomes" id="UP000199671"/>
    </source>
</evidence>
<dbReference type="EMBL" id="FNHU01000014">
    <property type="protein sequence ID" value="SDN11518.1"/>
    <property type="molecule type" value="Genomic_DNA"/>
</dbReference>
<dbReference type="AlphaFoldDB" id="A0A1G9YQT8"/>
<proteinExistence type="inferred from homology"/>
<evidence type="ECO:0000256" key="1">
    <source>
        <dbReference type="ARBA" id="ARBA00022722"/>
    </source>
</evidence>
<evidence type="ECO:0000256" key="7">
    <source>
        <dbReference type="ARBA" id="ARBA00023125"/>
    </source>
</evidence>
<dbReference type="HAMAP" id="MF_01470">
    <property type="entry name" value="Cas1"/>
    <property type="match status" value="1"/>
</dbReference>
<dbReference type="RefSeq" id="WP_092612006.1">
    <property type="nucleotide sequence ID" value="NZ_FNHU01000014.1"/>
</dbReference>
<evidence type="ECO:0000256" key="2">
    <source>
        <dbReference type="ARBA" id="ARBA00022723"/>
    </source>
</evidence>
<keyword evidence="2 8" id="KW-0479">Metal-binding</keyword>
<evidence type="ECO:0000313" key="9">
    <source>
        <dbReference type="EMBL" id="SDN11518.1"/>
    </source>
</evidence>
<dbReference type="InterPro" id="IPR019851">
    <property type="entry name" value="CRISPR-assoc_Cas1_ECOLI"/>
</dbReference>
<keyword evidence="1 8" id="KW-0540">Nuclease</keyword>
<dbReference type="InterPro" id="IPR042211">
    <property type="entry name" value="CRISPR-assoc_Cas1_N"/>
</dbReference>
<dbReference type="InterPro" id="IPR042206">
    <property type="entry name" value="CRISPR-assoc_Cas1_C"/>
</dbReference>
<dbReference type="InterPro" id="IPR050646">
    <property type="entry name" value="Cas1"/>
</dbReference>
<dbReference type="CDD" id="cd09719">
    <property type="entry name" value="Cas1_I-E"/>
    <property type="match status" value="1"/>
</dbReference>
<dbReference type="PANTHER" id="PTHR34353:SF3">
    <property type="entry name" value="CRISPR-ASSOCIATED ENDONUCLEASE CAS1"/>
    <property type="match status" value="1"/>
</dbReference>
<dbReference type="GO" id="GO:0051607">
    <property type="term" value="P:defense response to virus"/>
    <property type="evidence" value="ECO:0007669"/>
    <property type="project" value="UniProtKB-UniRule"/>
</dbReference>
<evidence type="ECO:0000256" key="6">
    <source>
        <dbReference type="ARBA" id="ARBA00023118"/>
    </source>
</evidence>
<dbReference type="GO" id="GO:0046872">
    <property type="term" value="F:metal ion binding"/>
    <property type="evidence" value="ECO:0007669"/>
    <property type="project" value="UniProtKB-UniRule"/>
</dbReference>
<accession>A0A1G9YQT8</accession>
<keyword evidence="5 8" id="KW-0460">Magnesium</keyword>
<comment type="cofactor">
    <cofactor evidence="8">
        <name>Mg(2+)</name>
        <dbReference type="ChEBI" id="CHEBI:18420"/>
    </cofactor>
    <cofactor evidence="8">
        <name>Mn(2+)</name>
        <dbReference type="ChEBI" id="CHEBI:29035"/>
    </cofactor>
</comment>
<dbReference type="Gene3D" id="1.20.120.920">
    <property type="entry name" value="CRISPR-associated endonuclease Cas1, C-terminal domain"/>
    <property type="match status" value="1"/>
</dbReference>
<feature type="binding site" evidence="8">
    <location>
        <position position="224"/>
    </location>
    <ligand>
        <name>Mn(2+)</name>
        <dbReference type="ChEBI" id="CHEBI:29035"/>
    </ligand>
</feature>
<reference evidence="9 10" key="1">
    <citation type="submission" date="2016-10" db="EMBL/GenBank/DDBJ databases">
        <authorList>
            <person name="de Groot N.N."/>
        </authorList>
    </citation>
    <scope>NUCLEOTIDE SEQUENCE [LARGE SCALE GENOMIC DNA]</scope>
    <source>
        <strain evidence="9 10">KPR-7B</strain>
    </source>
</reference>
<evidence type="ECO:0000256" key="3">
    <source>
        <dbReference type="ARBA" id="ARBA00022759"/>
    </source>
</evidence>
<keyword evidence="8" id="KW-0464">Manganese</keyword>
<dbReference type="InterPro" id="IPR002729">
    <property type="entry name" value="CRISPR-assoc_Cas1"/>
</dbReference>
<name>A0A1G9YQT8_9ACTO</name>
<feature type="binding site" evidence="8">
    <location>
        <position position="211"/>
    </location>
    <ligand>
        <name>Mn(2+)</name>
        <dbReference type="ChEBI" id="CHEBI:29035"/>
    </ligand>
</feature>
<keyword evidence="7 8" id="KW-0238">DNA-binding</keyword>
<dbReference type="OrthoDB" id="9777847at2"/>
<sequence>MARMLPVPVTALPRVQDRMTFLYVEHCVVHREDGALTARNDQGTVRVPAASLIAVLLGPGTSVSHQAMCLLGECGTTAVWVGERGVRYYAHGRSLATSTRLLEEQAARVSSPQKRLRVAREMYCMRFHGEDVSGLTMQQLRGREGARVREIYRENSRRTGVPWTRRDYRPDDFEASDPINQALSAAHAALYGVVHGVIVSLGCSPGLGFVHTGHERSFVYDVADLYKAETTIPMAFDVVAEGMEDLTGTTRRRVRDKVFELQVIERAVKDICSLLGAEEQDDLSVNVVSLWDYQRRVVAGGANYSEEDAGGW</sequence>
<gene>
    <name evidence="8" type="primary">cas1</name>
    <name evidence="9" type="ORF">SAMN04487766_1142</name>
</gene>
<keyword evidence="4 8" id="KW-0378">Hydrolase</keyword>
<organism evidence="9 10">
    <name type="scientific">Actinomyces ruminicola</name>
    <dbReference type="NCBI Taxonomy" id="332524"/>
    <lineage>
        <taxon>Bacteria</taxon>
        <taxon>Bacillati</taxon>
        <taxon>Actinomycetota</taxon>
        <taxon>Actinomycetes</taxon>
        <taxon>Actinomycetales</taxon>
        <taxon>Actinomycetaceae</taxon>
        <taxon>Actinomyces</taxon>
    </lineage>
</organism>
<dbReference type="NCBIfam" id="TIGR03638">
    <property type="entry name" value="cas1_ECOLI"/>
    <property type="match status" value="1"/>
</dbReference>